<comment type="caution">
    <text evidence="1">The sequence shown here is derived from an EMBL/GenBank/DDBJ whole genome shotgun (WGS) entry which is preliminary data.</text>
</comment>
<dbReference type="OrthoDB" id="4405280at2759"/>
<dbReference type="AlphaFoldDB" id="A0A6S7JYY8"/>
<sequence length="604" mass="65079">MLVIRESDFESALSQQVQIQTSAAPATPPAATSEQTTNSVVIRISSFDANRWTYLNDRRLRSSIASRVATYCGGHLMDCQIQTGGTASFTEANVQRTSTATPSDAGGNSVDYSFYVKYPSGETPIIQYILASVVKIELNAMQSVSTLFFSLQTSFQPPPPTMPNSDQSNNTIGIKIRNQQANQWHGIQDNQLRVVIATQIASYCTSTLVTCGVTSDQVSFDSSHVTRIESSPVQDGDNVTYTFFVNYPSGNGAIQRNLLAGILTAQTGAIETATRLDISVETSILAATSPVASSDQSSKAINVSATNIQANQWSAVQDNKFRGYVAQAIAEYCRESVSQTHECELPTNQASFTTSHVQLVPGSPIQDGGDVNIQFYVDYPGGGTMSQAILLLIINQKQASIATNTGLQLTLDTTIVIPIGLPPNNTDSAIIVILKNFQADQWSPRDAVFRQNMAEEISAFCNMSTYHRDICNISDADVNGFTSDHIRRLPNSPTQNGTDSILSFYAVLPSGSGSLPSTILATIFTSQQDKIFSVNSELEDPADSISTPALTPTQTQNRVAITIFNLKSGKVNTLVVVDIRVTVAAKMNLFCFSTPGDVCGLTVI</sequence>
<keyword evidence="2" id="KW-1185">Reference proteome</keyword>
<protein>
    <submittedName>
        <fullName evidence="1">Uncharacterized protein</fullName>
    </submittedName>
</protein>
<reference evidence="1" key="1">
    <citation type="submission" date="2020-04" db="EMBL/GenBank/DDBJ databases">
        <authorList>
            <person name="Alioto T."/>
            <person name="Alioto T."/>
            <person name="Gomez Garrido J."/>
        </authorList>
    </citation>
    <scope>NUCLEOTIDE SEQUENCE</scope>
    <source>
        <strain evidence="1">A484AB</strain>
    </source>
</reference>
<feature type="non-terminal residue" evidence="1">
    <location>
        <position position="604"/>
    </location>
</feature>
<accession>A0A6S7JYY8</accession>
<evidence type="ECO:0000313" key="1">
    <source>
        <dbReference type="EMBL" id="CAB4021492.1"/>
    </source>
</evidence>
<organism evidence="1 2">
    <name type="scientific">Paramuricea clavata</name>
    <name type="common">Red gorgonian</name>
    <name type="synonym">Violescent sea-whip</name>
    <dbReference type="NCBI Taxonomy" id="317549"/>
    <lineage>
        <taxon>Eukaryota</taxon>
        <taxon>Metazoa</taxon>
        <taxon>Cnidaria</taxon>
        <taxon>Anthozoa</taxon>
        <taxon>Octocorallia</taxon>
        <taxon>Malacalcyonacea</taxon>
        <taxon>Plexauridae</taxon>
        <taxon>Paramuricea</taxon>
    </lineage>
</organism>
<name>A0A6S7JYY8_PARCT</name>
<dbReference type="Proteomes" id="UP001152795">
    <property type="component" value="Unassembled WGS sequence"/>
</dbReference>
<evidence type="ECO:0000313" key="2">
    <source>
        <dbReference type="Proteomes" id="UP001152795"/>
    </source>
</evidence>
<proteinExistence type="predicted"/>
<dbReference type="EMBL" id="CACRXK020011464">
    <property type="protein sequence ID" value="CAB4021492.1"/>
    <property type="molecule type" value="Genomic_DNA"/>
</dbReference>
<gene>
    <name evidence="1" type="ORF">PACLA_8A019910</name>
</gene>